<dbReference type="KEGG" id="amuc:Pan181_50250"/>
<gene>
    <name evidence="1" type="ORF">Pan181_50250</name>
</gene>
<dbReference type="Pfam" id="PF12694">
    <property type="entry name" value="cpYpsA"/>
    <property type="match status" value="1"/>
</dbReference>
<accession>A0A518AVM0</accession>
<dbReference type="Proteomes" id="UP000315750">
    <property type="component" value="Chromosome"/>
</dbReference>
<protein>
    <submittedName>
        <fullName evidence="1">Molybdenum carrier</fullName>
    </submittedName>
</protein>
<dbReference type="RefSeq" id="WP_197528657.1">
    <property type="nucleotide sequence ID" value="NZ_CP036278.1"/>
</dbReference>
<dbReference type="Gene3D" id="3.40.50.450">
    <property type="match status" value="1"/>
</dbReference>
<dbReference type="AlphaFoldDB" id="A0A518AVM0"/>
<evidence type="ECO:0000313" key="1">
    <source>
        <dbReference type="EMBL" id="QDU58785.1"/>
    </source>
</evidence>
<sequence>MTHRDSPLAVVTIVSGGQTGADRAALDFAIEHRLPHDGWCPRGRRAEDGPLDLRYQLRETASTNYEVRTRQNVEDSDGTAVFSIAPRPSGGTALTLRFARESQRPLLHLARNAHPLFGTADAIRTDAERLCEFLVEHQIRRLNIAGPRGSQEPTIGTYVWSVLASALASE</sequence>
<dbReference type="InterPro" id="IPR024755">
    <property type="entry name" value="cpYpsA"/>
</dbReference>
<dbReference type="EMBL" id="CP036278">
    <property type="protein sequence ID" value="QDU58785.1"/>
    <property type="molecule type" value="Genomic_DNA"/>
</dbReference>
<reference evidence="1 2" key="1">
    <citation type="submission" date="2019-02" db="EMBL/GenBank/DDBJ databases">
        <title>Deep-cultivation of Planctomycetes and their phenomic and genomic characterization uncovers novel biology.</title>
        <authorList>
            <person name="Wiegand S."/>
            <person name="Jogler M."/>
            <person name="Boedeker C."/>
            <person name="Pinto D."/>
            <person name="Vollmers J."/>
            <person name="Rivas-Marin E."/>
            <person name="Kohn T."/>
            <person name="Peeters S.H."/>
            <person name="Heuer A."/>
            <person name="Rast P."/>
            <person name="Oberbeckmann S."/>
            <person name="Bunk B."/>
            <person name="Jeske O."/>
            <person name="Meyerdierks A."/>
            <person name="Storesund J.E."/>
            <person name="Kallscheuer N."/>
            <person name="Luecker S."/>
            <person name="Lage O.M."/>
            <person name="Pohl T."/>
            <person name="Merkel B.J."/>
            <person name="Hornburger P."/>
            <person name="Mueller R.-W."/>
            <person name="Bruemmer F."/>
            <person name="Labrenz M."/>
            <person name="Spormann A.M."/>
            <person name="Op den Camp H."/>
            <person name="Overmann J."/>
            <person name="Amann R."/>
            <person name="Jetten M.S.M."/>
            <person name="Mascher T."/>
            <person name="Medema M.H."/>
            <person name="Devos D.P."/>
            <person name="Kaster A.-K."/>
            <person name="Ovreas L."/>
            <person name="Rohde M."/>
            <person name="Galperin M.Y."/>
            <person name="Jogler C."/>
        </authorList>
    </citation>
    <scope>NUCLEOTIDE SEQUENCE [LARGE SCALE GENOMIC DNA]</scope>
    <source>
        <strain evidence="1 2">Pan181</strain>
    </source>
</reference>
<keyword evidence="2" id="KW-1185">Reference proteome</keyword>
<evidence type="ECO:0000313" key="2">
    <source>
        <dbReference type="Proteomes" id="UP000315750"/>
    </source>
</evidence>
<proteinExistence type="predicted"/>
<name>A0A518AVM0_9BACT</name>
<organism evidence="1 2">
    <name type="scientific">Aeoliella mucimassa</name>
    <dbReference type="NCBI Taxonomy" id="2527972"/>
    <lineage>
        <taxon>Bacteria</taxon>
        <taxon>Pseudomonadati</taxon>
        <taxon>Planctomycetota</taxon>
        <taxon>Planctomycetia</taxon>
        <taxon>Pirellulales</taxon>
        <taxon>Lacipirellulaceae</taxon>
        <taxon>Aeoliella</taxon>
    </lineage>
</organism>